<proteinExistence type="predicted"/>
<evidence type="ECO:0000256" key="1">
    <source>
        <dbReference type="SAM" id="MobiDB-lite"/>
    </source>
</evidence>
<dbReference type="EMBL" id="ML978712">
    <property type="protein sequence ID" value="KAF2091105.1"/>
    <property type="molecule type" value="Genomic_DNA"/>
</dbReference>
<feature type="chain" id="PRO_5040391290" description="Reelin domain-containing protein" evidence="2">
    <location>
        <begin position="18"/>
        <end position="240"/>
    </location>
</feature>
<dbReference type="AlphaFoldDB" id="A0A9P4LZI0"/>
<protein>
    <recommendedName>
        <fullName evidence="5">Reelin domain-containing protein</fullName>
    </recommendedName>
</protein>
<feature type="signal peptide" evidence="2">
    <location>
        <begin position="1"/>
        <end position="17"/>
    </location>
</feature>
<keyword evidence="2" id="KW-0732">Signal</keyword>
<evidence type="ECO:0000256" key="2">
    <source>
        <dbReference type="SAM" id="SignalP"/>
    </source>
</evidence>
<accession>A0A9P4LZI0</accession>
<organism evidence="3 4">
    <name type="scientific">Saccharata proteae CBS 121410</name>
    <dbReference type="NCBI Taxonomy" id="1314787"/>
    <lineage>
        <taxon>Eukaryota</taxon>
        <taxon>Fungi</taxon>
        <taxon>Dikarya</taxon>
        <taxon>Ascomycota</taxon>
        <taxon>Pezizomycotina</taxon>
        <taxon>Dothideomycetes</taxon>
        <taxon>Dothideomycetes incertae sedis</taxon>
        <taxon>Botryosphaeriales</taxon>
        <taxon>Saccharataceae</taxon>
        <taxon>Saccharata</taxon>
    </lineage>
</organism>
<sequence>MEAFALSLSLSLSLSSAGTEPWEEPSIGVISTTDPGSDKRQGGNSETGGWGVYVTTAARTGTYATATFAVIKIETTSGDLRLSTGQKLVEAQDQFTPASGRGAYEQAASSEQAAALLMMQQQHLESRRRHLTWVTPPRPLDLTFRIDDDLHAHDAPHCSRHFTTDETAALLQDVAGCGSQARRRLRKQPVGLHRHFTLPHCYPYMVARLWQRSVNESPPSRAAIFGRLAARAPKPHLTSC</sequence>
<evidence type="ECO:0008006" key="5">
    <source>
        <dbReference type="Google" id="ProtNLM"/>
    </source>
</evidence>
<reference evidence="3" key="1">
    <citation type="journal article" date="2020" name="Stud. Mycol.">
        <title>101 Dothideomycetes genomes: a test case for predicting lifestyles and emergence of pathogens.</title>
        <authorList>
            <person name="Haridas S."/>
            <person name="Albert R."/>
            <person name="Binder M."/>
            <person name="Bloem J."/>
            <person name="Labutti K."/>
            <person name="Salamov A."/>
            <person name="Andreopoulos B."/>
            <person name="Baker S."/>
            <person name="Barry K."/>
            <person name="Bills G."/>
            <person name="Bluhm B."/>
            <person name="Cannon C."/>
            <person name="Castanera R."/>
            <person name="Culley D."/>
            <person name="Daum C."/>
            <person name="Ezra D."/>
            <person name="Gonzalez J."/>
            <person name="Henrissat B."/>
            <person name="Kuo A."/>
            <person name="Liang C."/>
            <person name="Lipzen A."/>
            <person name="Lutzoni F."/>
            <person name="Magnuson J."/>
            <person name="Mondo S."/>
            <person name="Nolan M."/>
            <person name="Ohm R."/>
            <person name="Pangilinan J."/>
            <person name="Park H.-J."/>
            <person name="Ramirez L."/>
            <person name="Alfaro M."/>
            <person name="Sun H."/>
            <person name="Tritt A."/>
            <person name="Yoshinaga Y."/>
            <person name="Zwiers L.-H."/>
            <person name="Turgeon B."/>
            <person name="Goodwin S."/>
            <person name="Spatafora J."/>
            <person name="Crous P."/>
            <person name="Grigoriev I."/>
        </authorList>
    </citation>
    <scope>NUCLEOTIDE SEQUENCE</scope>
    <source>
        <strain evidence="3">CBS 121410</strain>
    </source>
</reference>
<keyword evidence="4" id="KW-1185">Reference proteome</keyword>
<comment type="caution">
    <text evidence="3">The sequence shown here is derived from an EMBL/GenBank/DDBJ whole genome shotgun (WGS) entry which is preliminary data.</text>
</comment>
<dbReference type="Proteomes" id="UP000799776">
    <property type="component" value="Unassembled WGS sequence"/>
</dbReference>
<gene>
    <name evidence="3" type="ORF">K490DRAFT_54011</name>
</gene>
<name>A0A9P4LZI0_9PEZI</name>
<evidence type="ECO:0000313" key="3">
    <source>
        <dbReference type="EMBL" id="KAF2091105.1"/>
    </source>
</evidence>
<feature type="region of interest" description="Disordered" evidence="1">
    <location>
        <begin position="17"/>
        <end position="49"/>
    </location>
</feature>
<evidence type="ECO:0000313" key="4">
    <source>
        <dbReference type="Proteomes" id="UP000799776"/>
    </source>
</evidence>